<dbReference type="PRINTS" id="PR00417">
    <property type="entry name" value="PRTPISMRASEI"/>
</dbReference>
<dbReference type="PANTHER" id="PTHR11390:SF21">
    <property type="entry name" value="DNA TOPOISOMERASE 3-ALPHA"/>
    <property type="match status" value="1"/>
</dbReference>
<reference evidence="12 13" key="1">
    <citation type="submission" date="2015-09" db="EMBL/GenBank/DDBJ databases">
        <authorList>
            <consortium name="Pathogen Informatics"/>
        </authorList>
    </citation>
    <scope>NUCLEOTIDE SEQUENCE [LARGE SCALE GENOMIC DNA]</scope>
    <source>
        <strain evidence="12 13">2789STDY5834946</strain>
    </source>
</reference>
<evidence type="ECO:0000256" key="4">
    <source>
        <dbReference type="ARBA" id="ARBA00023029"/>
    </source>
</evidence>
<dbReference type="SMART" id="SM00436">
    <property type="entry name" value="TOP1Bc"/>
    <property type="match status" value="1"/>
</dbReference>
<dbReference type="PROSITE" id="PS52039">
    <property type="entry name" value="TOPO_IA_2"/>
    <property type="match status" value="1"/>
</dbReference>
<comment type="catalytic activity">
    <reaction evidence="1">
        <text>ATP-independent breakage of single-stranded DNA, followed by passage and rejoining.</text>
        <dbReference type="EC" id="5.6.2.1"/>
    </reaction>
</comment>
<comment type="similarity">
    <text evidence="2">Belongs to the type IA topoisomerase family.</text>
</comment>
<evidence type="ECO:0000256" key="1">
    <source>
        <dbReference type="ARBA" id="ARBA00000213"/>
    </source>
</evidence>
<dbReference type="GO" id="GO:0003917">
    <property type="term" value="F:DNA topoisomerase type I (single strand cut, ATP-independent) activity"/>
    <property type="evidence" value="ECO:0007669"/>
    <property type="project" value="UniProtKB-EC"/>
</dbReference>
<dbReference type="InterPro" id="IPR013825">
    <property type="entry name" value="Topo_IA_cen_sub2"/>
</dbReference>
<dbReference type="RefSeq" id="WP_005805288.1">
    <property type="nucleotide sequence ID" value="NZ_CAXYLJ010000014.1"/>
</dbReference>
<keyword evidence="6 12" id="KW-0413">Isomerase</keyword>
<evidence type="ECO:0000313" key="12">
    <source>
        <dbReference type="EMBL" id="CUQ42568.1"/>
    </source>
</evidence>
<dbReference type="InterPro" id="IPR003601">
    <property type="entry name" value="Topo_IA_2"/>
</dbReference>
<dbReference type="InterPro" id="IPR003602">
    <property type="entry name" value="Topo_IA_DNA-bd_dom"/>
</dbReference>
<evidence type="ECO:0000256" key="8">
    <source>
        <dbReference type="ARBA" id="ARBA00031985"/>
    </source>
</evidence>
<evidence type="ECO:0000256" key="2">
    <source>
        <dbReference type="ARBA" id="ARBA00009446"/>
    </source>
</evidence>
<dbReference type="Gene3D" id="1.10.460.10">
    <property type="entry name" value="Topoisomerase I, domain 2"/>
    <property type="match status" value="1"/>
</dbReference>
<dbReference type="InterPro" id="IPR023405">
    <property type="entry name" value="Topo_IA_core_domain"/>
</dbReference>
<keyword evidence="4" id="KW-0799">Topoisomerase</keyword>
<dbReference type="Pfam" id="PF13342">
    <property type="entry name" value="Toprim_Crpt"/>
    <property type="match status" value="1"/>
</dbReference>
<name>A0A174WDN5_9BACE</name>
<dbReference type="AlphaFoldDB" id="A0A174WDN5"/>
<dbReference type="Gene3D" id="1.10.290.10">
    <property type="entry name" value="Topoisomerase I, domain 4"/>
    <property type="match status" value="1"/>
</dbReference>
<dbReference type="EC" id="5.6.2.1" evidence="3"/>
<dbReference type="SUPFAM" id="SSF56712">
    <property type="entry name" value="Prokaryotic type I DNA topoisomerase"/>
    <property type="match status" value="1"/>
</dbReference>
<organism evidence="12 13">
    <name type="scientific">Bacteroides caccae</name>
    <dbReference type="NCBI Taxonomy" id="47678"/>
    <lineage>
        <taxon>Bacteria</taxon>
        <taxon>Pseudomonadati</taxon>
        <taxon>Bacteroidota</taxon>
        <taxon>Bacteroidia</taxon>
        <taxon>Bacteroidales</taxon>
        <taxon>Bacteroidaceae</taxon>
        <taxon>Bacteroides</taxon>
    </lineage>
</organism>
<dbReference type="Gene3D" id="2.70.20.10">
    <property type="entry name" value="Topoisomerase I, domain 3"/>
    <property type="match status" value="1"/>
</dbReference>
<feature type="domain" description="Topo IA-type catalytic" evidence="11">
    <location>
        <begin position="102"/>
        <end position="531"/>
    </location>
</feature>
<dbReference type="GO" id="GO:0003677">
    <property type="term" value="F:DNA binding"/>
    <property type="evidence" value="ECO:0007669"/>
    <property type="project" value="UniProtKB-KW"/>
</dbReference>
<dbReference type="InterPro" id="IPR013824">
    <property type="entry name" value="Topo_IA_cen_sub1"/>
</dbReference>
<evidence type="ECO:0000259" key="11">
    <source>
        <dbReference type="PROSITE" id="PS52039"/>
    </source>
</evidence>
<dbReference type="GO" id="GO:0006281">
    <property type="term" value="P:DNA repair"/>
    <property type="evidence" value="ECO:0007669"/>
    <property type="project" value="TreeGrafter"/>
</dbReference>
<proteinExistence type="inferred from homology"/>
<dbReference type="Pfam" id="PF01131">
    <property type="entry name" value="Topoisom_bac"/>
    <property type="match status" value="1"/>
</dbReference>
<accession>A0A174WDN5</accession>
<dbReference type="GO" id="GO:0006265">
    <property type="term" value="P:DNA topological change"/>
    <property type="evidence" value="ECO:0007669"/>
    <property type="project" value="InterPro"/>
</dbReference>
<dbReference type="InterPro" id="IPR000380">
    <property type="entry name" value="Topo_IA"/>
</dbReference>
<dbReference type="SMART" id="SM00437">
    <property type="entry name" value="TOP1Ac"/>
    <property type="match status" value="1"/>
</dbReference>
<keyword evidence="5" id="KW-0238">DNA-binding</keyword>
<evidence type="ECO:0000256" key="7">
    <source>
        <dbReference type="ARBA" id="ARBA00030003"/>
    </source>
</evidence>
<evidence type="ECO:0000256" key="5">
    <source>
        <dbReference type="ARBA" id="ARBA00023125"/>
    </source>
</evidence>
<dbReference type="InterPro" id="IPR013826">
    <property type="entry name" value="Topo_IA_cen_sub3"/>
</dbReference>
<dbReference type="GO" id="GO:0043597">
    <property type="term" value="C:cytoplasmic replication fork"/>
    <property type="evidence" value="ECO:0007669"/>
    <property type="project" value="TreeGrafter"/>
</dbReference>
<evidence type="ECO:0000256" key="6">
    <source>
        <dbReference type="ARBA" id="ARBA00023235"/>
    </source>
</evidence>
<evidence type="ECO:0000256" key="3">
    <source>
        <dbReference type="ARBA" id="ARBA00012891"/>
    </source>
</evidence>
<dbReference type="GO" id="GO:0006310">
    <property type="term" value="P:DNA recombination"/>
    <property type="evidence" value="ECO:0007669"/>
    <property type="project" value="TreeGrafter"/>
</dbReference>
<evidence type="ECO:0000313" key="13">
    <source>
        <dbReference type="Proteomes" id="UP000095725"/>
    </source>
</evidence>
<dbReference type="Proteomes" id="UP000095725">
    <property type="component" value="Unassembled WGS sequence"/>
</dbReference>
<evidence type="ECO:0000256" key="10">
    <source>
        <dbReference type="ARBA" id="ARBA00032877"/>
    </source>
</evidence>
<dbReference type="PANTHER" id="PTHR11390">
    <property type="entry name" value="PROKARYOTIC DNA TOPOISOMERASE"/>
    <property type="match status" value="1"/>
</dbReference>
<sequence length="634" mass="70596">MERQALPLIPVPFRLVVRQVRTEEGYVTDPLATRQLGVLRGLLENAEGVVIATDAGREGELVSRYLLDYLGYRKPALRLWISSLTEKAILNGFKNLREDGDFDNLALAARARREADWILGVNASIALGIVAGISNHSLGRVQTPTLALVCRRYLENRDFVPVSCYHLRTGVCKDGQKVLFTCPLRYERKEDAEKARAGLEGESRCTVLAVKKKENMEEPPLPHDLTGLQQEANTRLGMAAGQTLAVVQRLYERGYVSYPRTGCRHIPEDIFEQAPTLIASLKGHPRFGRHAERLLEKGLNPHAVDGNSVTEHHALLITGEVPEGLSPDEQNIYSLIAGRMLEAFSEGCVREIVRVRVDYGGMEFEAETSCVKYPGWRDIYNGPDMAEEGKSLPQFHQGEILAVLETEILEDCTKPQPPFTEAELLAAMENAGSTADSENKKKRMEKCGLGTPGTRAGIIDLLVARRYVERIGNRLIPTEKGLEIYGIVGDKLIADAAMTAAWEKALREIEEGRLSAGKFMKGIHEYARKIVSELLALQVRNPGVTKCTCPKCGTGTVTFYDRVAKCGDPDCAFHLPRMFNGRTMRDEEMTRLMAGEATPFLKFTTKAGKPYEASLRMDENYKVELTFKDRRPEG</sequence>
<dbReference type="CDD" id="cd00186">
    <property type="entry name" value="TOP1Ac"/>
    <property type="match status" value="1"/>
</dbReference>
<evidence type="ECO:0000256" key="9">
    <source>
        <dbReference type="ARBA" id="ARBA00032235"/>
    </source>
</evidence>
<dbReference type="Gene3D" id="3.40.50.140">
    <property type="match status" value="1"/>
</dbReference>
<dbReference type="InterPro" id="IPR025589">
    <property type="entry name" value="Toprim_C_rpt"/>
</dbReference>
<dbReference type="InterPro" id="IPR013497">
    <property type="entry name" value="Topo_IA_cen"/>
</dbReference>
<gene>
    <name evidence="12" type="primary">topB_2</name>
    <name evidence="12" type="ORF">ERS852558_03233</name>
</gene>
<protein>
    <recommendedName>
        <fullName evidence="3">DNA topoisomerase</fullName>
        <ecNumber evidence="3">5.6.2.1</ecNumber>
    </recommendedName>
    <alternativeName>
        <fullName evidence="10">Omega-protein</fullName>
    </alternativeName>
    <alternativeName>
        <fullName evidence="9">Relaxing enzyme</fullName>
    </alternativeName>
    <alternativeName>
        <fullName evidence="7">Swivelase</fullName>
    </alternativeName>
    <alternativeName>
        <fullName evidence="8">Untwisting enzyme</fullName>
    </alternativeName>
</protein>
<dbReference type="EMBL" id="CZBL01000014">
    <property type="protein sequence ID" value="CUQ42568.1"/>
    <property type="molecule type" value="Genomic_DNA"/>
</dbReference>